<dbReference type="Proteomes" id="UP000305067">
    <property type="component" value="Unassembled WGS sequence"/>
</dbReference>
<feature type="region of interest" description="Disordered" evidence="1">
    <location>
        <begin position="151"/>
        <end position="184"/>
    </location>
</feature>
<reference evidence="2 3" key="1">
    <citation type="journal article" date="2019" name="Nat. Ecol. Evol.">
        <title>Megaphylogeny resolves global patterns of mushroom evolution.</title>
        <authorList>
            <person name="Varga T."/>
            <person name="Krizsan K."/>
            <person name="Foldi C."/>
            <person name="Dima B."/>
            <person name="Sanchez-Garcia M."/>
            <person name="Sanchez-Ramirez S."/>
            <person name="Szollosi G.J."/>
            <person name="Szarkandi J.G."/>
            <person name="Papp V."/>
            <person name="Albert L."/>
            <person name="Andreopoulos W."/>
            <person name="Angelini C."/>
            <person name="Antonin V."/>
            <person name="Barry K.W."/>
            <person name="Bougher N.L."/>
            <person name="Buchanan P."/>
            <person name="Buyck B."/>
            <person name="Bense V."/>
            <person name="Catcheside P."/>
            <person name="Chovatia M."/>
            <person name="Cooper J."/>
            <person name="Damon W."/>
            <person name="Desjardin D."/>
            <person name="Finy P."/>
            <person name="Geml J."/>
            <person name="Haridas S."/>
            <person name="Hughes K."/>
            <person name="Justo A."/>
            <person name="Karasinski D."/>
            <person name="Kautmanova I."/>
            <person name="Kiss B."/>
            <person name="Kocsube S."/>
            <person name="Kotiranta H."/>
            <person name="LaButti K.M."/>
            <person name="Lechner B.E."/>
            <person name="Liimatainen K."/>
            <person name="Lipzen A."/>
            <person name="Lukacs Z."/>
            <person name="Mihaltcheva S."/>
            <person name="Morgado L.N."/>
            <person name="Niskanen T."/>
            <person name="Noordeloos M.E."/>
            <person name="Ohm R.A."/>
            <person name="Ortiz-Santana B."/>
            <person name="Ovrebo C."/>
            <person name="Racz N."/>
            <person name="Riley R."/>
            <person name="Savchenko A."/>
            <person name="Shiryaev A."/>
            <person name="Soop K."/>
            <person name="Spirin V."/>
            <person name="Szebenyi C."/>
            <person name="Tomsovsky M."/>
            <person name="Tulloss R.E."/>
            <person name="Uehling J."/>
            <person name="Grigoriev I.V."/>
            <person name="Vagvolgyi C."/>
            <person name="Papp T."/>
            <person name="Martin F.M."/>
            <person name="Miettinen O."/>
            <person name="Hibbett D.S."/>
            <person name="Nagy L.G."/>
        </authorList>
    </citation>
    <scope>NUCLEOTIDE SEQUENCE [LARGE SCALE GENOMIC DNA]</scope>
    <source>
        <strain evidence="2 3">CBS 309.79</strain>
    </source>
</reference>
<organism evidence="2 3">
    <name type="scientific">Pterulicium gracile</name>
    <dbReference type="NCBI Taxonomy" id="1884261"/>
    <lineage>
        <taxon>Eukaryota</taxon>
        <taxon>Fungi</taxon>
        <taxon>Dikarya</taxon>
        <taxon>Basidiomycota</taxon>
        <taxon>Agaricomycotina</taxon>
        <taxon>Agaricomycetes</taxon>
        <taxon>Agaricomycetidae</taxon>
        <taxon>Agaricales</taxon>
        <taxon>Pleurotineae</taxon>
        <taxon>Pterulaceae</taxon>
        <taxon>Pterulicium</taxon>
    </lineage>
</organism>
<accession>A0A5C3R0H9</accession>
<dbReference type="AlphaFoldDB" id="A0A5C3R0H9"/>
<name>A0A5C3R0H9_9AGAR</name>
<dbReference type="EMBL" id="ML178814">
    <property type="protein sequence ID" value="TFL07682.1"/>
    <property type="molecule type" value="Genomic_DNA"/>
</dbReference>
<dbReference type="STRING" id="1884261.A0A5C3R0H9"/>
<protein>
    <submittedName>
        <fullName evidence="2">Uncharacterized protein</fullName>
    </submittedName>
</protein>
<keyword evidence="3" id="KW-1185">Reference proteome</keyword>
<feature type="compositionally biased region" description="Basic and acidic residues" evidence="1">
    <location>
        <begin position="151"/>
        <end position="170"/>
    </location>
</feature>
<sequence length="184" mass="20242">MARSKTSTFSPTIVKQTVADEARSAGYGARDARRKGHAHVATLKANKADAAGLARRNPGRMDGVQWRGVSFTCPNQVDGDDNSSDYEEDGFDIVEVVEPRAAFTISLMDMATQSRPRGIAKQFEMVEGLPKVIVLDEDDFEQWADENEWEDLAKGETLEEPLKVSEDASRQKKSYSAALTNVDG</sequence>
<evidence type="ECO:0000313" key="3">
    <source>
        <dbReference type="Proteomes" id="UP000305067"/>
    </source>
</evidence>
<evidence type="ECO:0000256" key="1">
    <source>
        <dbReference type="SAM" id="MobiDB-lite"/>
    </source>
</evidence>
<proteinExistence type="predicted"/>
<dbReference type="OrthoDB" id="2739946at2759"/>
<gene>
    <name evidence="2" type="ORF">BDV98DRAFT_588152</name>
</gene>
<evidence type="ECO:0000313" key="2">
    <source>
        <dbReference type="EMBL" id="TFL07682.1"/>
    </source>
</evidence>